<feature type="compositionally biased region" description="Pro residues" evidence="1">
    <location>
        <begin position="39"/>
        <end position="48"/>
    </location>
</feature>
<dbReference type="Proteomes" id="UP000554482">
    <property type="component" value="Unassembled WGS sequence"/>
</dbReference>
<name>A0A7J6VUN9_THATH</name>
<dbReference type="OrthoDB" id="1939383at2759"/>
<gene>
    <name evidence="2" type="ORF">FRX31_021984</name>
</gene>
<dbReference type="AlphaFoldDB" id="A0A7J6VUN9"/>
<feature type="region of interest" description="Disordered" evidence="1">
    <location>
        <begin position="37"/>
        <end position="61"/>
    </location>
</feature>
<evidence type="ECO:0000313" key="3">
    <source>
        <dbReference type="Proteomes" id="UP000554482"/>
    </source>
</evidence>
<sequence>YCSDYFTGETYKAVYSSTIKPILHETDWSKSTEMDIVPPIRPRAPGRPPVARRRGTDEGPTRYNCKQQFRCGICKGYGHTKLTCPGGGPNYVAMMAAMEAARNGATPRGGRPRTRPRKPLIGEPLEAAYAAAAAEEMMEQEQHMETEAGRGRGRGKGRGKISISFAQLMGVKVMDGIFIEKSR</sequence>
<feature type="region of interest" description="Disordered" evidence="1">
    <location>
        <begin position="103"/>
        <end position="122"/>
    </location>
</feature>
<feature type="non-terminal residue" evidence="2">
    <location>
        <position position="1"/>
    </location>
</feature>
<evidence type="ECO:0000256" key="1">
    <source>
        <dbReference type="SAM" id="MobiDB-lite"/>
    </source>
</evidence>
<reference evidence="2 3" key="1">
    <citation type="submission" date="2020-06" db="EMBL/GenBank/DDBJ databases">
        <title>Transcriptomic and genomic resources for Thalictrum thalictroides and T. hernandezii: Facilitating candidate gene discovery in an emerging model plant lineage.</title>
        <authorList>
            <person name="Arias T."/>
            <person name="Riano-Pachon D.M."/>
            <person name="Di Stilio V.S."/>
        </authorList>
    </citation>
    <scope>NUCLEOTIDE SEQUENCE [LARGE SCALE GENOMIC DNA]</scope>
    <source>
        <strain evidence="3">cv. WT478/WT964</strain>
        <tissue evidence="2">Leaves</tissue>
    </source>
</reference>
<comment type="caution">
    <text evidence="2">The sequence shown here is derived from an EMBL/GenBank/DDBJ whole genome shotgun (WGS) entry which is preliminary data.</text>
</comment>
<evidence type="ECO:0000313" key="2">
    <source>
        <dbReference type="EMBL" id="KAF5188427.1"/>
    </source>
</evidence>
<proteinExistence type="predicted"/>
<organism evidence="2 3">
    <name type="scientific">Thalictrum thalictroides</name>
    <name type="common">Rue-anemone</name>
    <name type="synonym">Anemone thalictroides</name>
    <dbReference type="NCBI Taxonomy" id="46969"/>
    <lineage>
        <taxon>Eukaryota</taxon>
        <taxon>Viridiplantae</taxon>
        <taxon>Streptophyta</taxon>
        <taxon>Embryophyta</taxon>
        <taxon>Tracheophyta</taxon>
        <taxon>Spermatophyta</taxon>
        <taxon>Magnoliopsida</taxon>
        <taxon>Ranunculales</taxon>
        <taxon>Ranunculaceae</taxon>
        <taxon>Thalictroideae</taxon>
        <taxon>Thalictrum</taxon>
    </lineage>
</organism>
<accession>A0A7J6VUN9</accession>
<dbReference type="EMBL" id="JABWDY010026806">
    <property type="protein sequence ID" value="KAF5188427.1"/>
    <property type="molecule type" value="Genomic_DNA"/>
</dbReference>
<protein>
    <submittedName>
        <fullName evidence="2">Uncharacterized protein</fullName>
    </submittedName>
</protein>
<keyword evidence="3" id="KW-1185">Reference proteome</keyword>